<name>A0A364K6Q8_9BACL</name>
<sequence>MMVKGRLNPLELHVISHSAQQFDDLSFRWKQAAPWVDYFHLRQKEKTPDEVLQLGRQILKKNVIPSSSFIINQHIEVALKLNCVGVHLPEAVTINQVQKSGLRWGRSVHSIESAKWAEQVGADYVMFGHIFSSASKPGQIPRGLSQLTQIVQAVKIPVIAVGGIHAENVADVAKTGCAGIAIISALLKDDPQVVVQDLKRRWTE</sequence>
<dbReference type="EMBL" id="QJKK01000003">
    <property type="protein sequence ID" value="RAL25892.1"/>
    <property type="molecule type" value="Genomic_DNA"/>
</dbReference>
<evidence type="ECO:0000256" key="2">
    <source>
        <dbReference type="ARBA" id="ARBA00022977"/>
    </source>
</evidence>
<dbReference type="Pfam" id="PF02581">
    <property type="entry name" value="TMP-TENI"/>
    <property type="match status" value="1"/>
</dbReference>
<evidence type="ECO:0000259" key="3">
    <source>
        <dbReference type="Pfam" id="PF02581"/>
    </source>
</evidence>
<evidence type="ECO:0000313" key="5">
    <source>
        <dbReference type="Proteomes" id="UP000251213"/>
    </source>
</evidence>
<accession>A0A364K6Q8</accession>
<dbReference type="PANTHER" id="PTHR20857">
    <property type="entry name" value="THIAMINE-PHOSPHATE PYROPHOSPHORYLASE"/>
    <property type="match status" value="1"/>
</dbReference>
<dbReference type="Proteomes" id="UP000251213">
    <property type="component" value="Unassembled WGS sequence"/>
</dbReference>
<dbReference type="CDD" id="cd00564">
    <property type="entry name" value="TMP_TenI"/>
    <property type="match status" value="1"/>
</dbReference>
<protein>
    <recommendedName>
        <fullName evidence="3">Thiamine phosphate synthase/TenI domain-containing protein</fullName>
    </recommendedName>
</protein>
<reference evidence="4 5" key="2">
    <citation type="submission" date="2018-06" db="EMBL/GenBank/DDBJ databases">
        <authorList>
            <person name="Zhirakovskaya E."/>
        </authorList>
    </citation>
    <scope>NUCLEOTIDE SEQUENCE [LARGE SCALE GENOMIC DNA]</scope>
    <source>
        <strain evidence="4 5">FBKL4.011</strain>
    </source>
</reference>
<proteinExistence type="predicted"/>
<dbReference type="InterPro" id="IPR013785">
    <property type="entry name" value="Aldolase_TIM"/>
</dbReference>
<evidence type="ECO:0000313" key="4">
    <source>
        <dbReference type="EMBL" id="RAL25892.1"/>
    </source>
</evidence>
<comment type="caution">
    <text evidence="4">The sequence shown here is derived from an EMBL/GenBank/DDBJ whole genome shotgun (WGS) entry which is preliminary data.</text>
</comment>
<gene>
    <name evidence="4" type="ORF">DL897_07390</name>
</gene>
<dbReference type="GO" id="GO:0004789">
    <property type="term" value="F:thiamine-phosphate diphosphorylase activity"/>
    <property type="evidence" value="ECO:0007669"/>
    <property type="project" value="TreeGrafter"/>
</dbReference>
<dbReference type="AlphaFoldDB" id="A0A364K6Q8"/>
<feature type="domain" description="Thiamine phosphate synthase/TenI" evidence="3">
    <location>
        <begin position="35"/>
        <end position="186"/>
    </location>
</feature>
<evidence type="ECO:0000256" key="1">
    <source>
        <dbReference type="ARBA" id="ARBA00004948"/>
    </source>
</evidence>
<organism evidence="4 5">
    <name type="scientific">Thermoflavimicrobium daqui</name>
    <dbReference type="NCBI Taxonomy" id="2137476"/>
    <lineage>
        <taxon>Bacteria</taxon>
        <taxon>Bacillati</taxon>
        <taxon>Bacillota</taxon>
        <taxon>Bacilli</taxon>
        <taxon>Bacillales</taxon>
        <taxon>Thermoactinomycetaceae</taxon>
        <taxon>Thermoflavimicrobium</taxon>
    </lineage>
</organism>
<dbReference type="GO" id="GO:0005737">
    <property type="term" value="C:cytoplasm"/>
    <property type="evidence" value="ECO:0007669"/>
    <property type="project" value="TreeGrafter"/>
</dbReference>
<dbReference type="InterPro" id="IPR022998">
    <property type="entry name" value="ThiamineP_synth_TenI"/>
</dbReference>
<comment type="pathway">
    <text evidence="1">Cofactor biosynthesis; thiamine diphosphate biosynthesis.</text>
</comment>
<dbReference type="Gene3D" id="3.20.20.70">
    <property type="entry name" value="Aldolase class I"/>
    <property type="match status" value="1"/>
</dbReference>
<dbReference type="GO" id="GO:0009228">
    <property type="term" value="P:thiamine biosynthetic process"/>
    <property type="evidence" value="ECO:0007669"/>
    <property type="project" value="UniProtKB-KW"/>
</dbReference>
<keyword evidence="5" id="KW-1185">Reference proteome</keyword>
<dbReference type="SUPFAM" id="SSF51391">
    <property type="entry name" value="Thiamin phosphate synthase"/>
    <property type="match status" value="1"/>
</dbReference>
<reference evidence="4 5" key="1">
    <citation type="submission" date="2018-06" db="EMBL/GenBank/DDBJ databases">
        <title>Thermoflavimicrobium daqus sp. nov., a thermophilic microbe isolated from Moutai-flavour Daqu.</title>
        <authorList>
            <person name="Wang X."/>
            <person name="Zhou H."/>
        </authorList>
    </citation>
    <scope>NUCLEOTIDE SEQUENCE [LARGE SCALE GENOMIC DNA]</scope>
    <source>
        <strain evidence="4 5">FBKL4.011</strain>
    </source>
</reference>
<keyword evidence="2" id="KW-0784">Thiamine biosynthesis</keyword>
<dbReference type="InterPro" id="IPR036206">
    <property type="entry name" value="ThiamineP_synth_sf"/>
</dbReference>
<dbReference type="PANTHER" id="PTHR20857:SF22">
    <property type="entry name" value="THIAZOLE TAUTOMERASE"/>
    <property type="match status" value="1"/>
</dbReference>